<keyword evidence="2" id="KW-0614">Plasmid</keyword>
<dbReference type="Proteomes" id="UP000000428">
    <property type="component" value="Plasmid SAP1"/>
</dbReference>
<dbReference type="EMBL" id="AP005645">
    <property type="protein sequence ID" value="BAC75362.1"/>
    <property type="molecule type" value="Genomic_DNA"/>
</dbReference>
<dbReference type="HOGENOM" id="CLU_2304339_0_0_11"/>
<organism evidence="2 3">
    <name type="scientific">Streptomyces avermitilis (strain ATCC 31267 / DSM 46492 / JCM 5070 / NBRC 14893 / NCIMB 12804 / NRRL 8165 / MA-4680)</name>
    <dbReference type="NCBI Taxonomy" id="227882"/>
    <lineage>
        <taxon>Bacteria</taxon>
        <taxon>Bacillati</taxon>
        <taxon>Actinomycetota</taxon>
        <taxon>Actinomycetes</taxon>
        <taxon>Kitasatosporales</taxon>
        <taxon>Streptomycetaceae</taxon>
        <taxon>Streptomyces</taxon>
    </lineage>
</organism>
<feature type="region of interest" description="Disordered" evidence="1">
    <location>
        <begin position="53"/>
        <end position="78"/>
    </location>
</feature>
<reference evidence="3" key="1">
    <citation type="journal article" date="2001" name="Proc. Natl. Acad. Sci. U.S.A.">
        <title>Genome sequence of an industrial microorganism Streptomyces avermitilis: deducing the ability of producing secondary metabolites.</title>
        <authorList>
            <person name="Omura S."/>
            <person name="Ikeda H."/>
            <person name="Ishikawa J."/>
            <person name="Hanamoto A."/>
            <person name="Takahashi C."/>
            <person name="Shinose M."/>
            <person name="Takahashi Y."/>
            <person name="Horikawa H."/>
            <person name="Nakazawa H."/>
            <person name="Osonoe T."/>
            <person name="Kikuchi H."/>
            <person name="Shiba T."/>
            <person name="Sakaki Y."/>
            <person name="Hattori M."/>
        </authorList>
    </citation>
    <scope>NUCLEOTIDE SEQUENCE [LARGE SCALE GENOMIC DNA]</scope>
    <source>
        <strain evidence="3">ATCC 31267 / DSM 46492 / JCM 5070 / NBRC 14893 / NCIMB 12804 / NRRL 8165 / MA-4680</strain>
    </source>
</reference>
<name>Q82YA3_STRAW</name>
<sequence length="100" mass="10479">MVPARRSSPTTRVIASVSAVPRRAVIWAASGRSKTPARTPKITEAFVSTALPPCAKRPAGTPVRRTLTRSRTHSPYTSTTASVSAAASIGSFPVSLFSGR</sequence>
<accession>Q82YA3</accession>
<protein>
    <submittedName>
        <fullName evidence="2">Uncharacterized protein</fullName>
    </submittedName>
</protein>
<evidence type="ECO:0000256" key="1">
    <source>
        <dbReference type="SAM" id="MobiDB-lite"/>
    </source>
</evidence>
<geneLocation type="plasmid" evidence="2 3">
    <name>SAP1</name>
</geneLocation>
<gene>
    <name evidence="2" type="ORF">SAVERM_1p78</name>
</gene>
<evidence type="ECO:0000313" key="3">
    <source>
        <dbReference type="Proteomes" id="UP000000428"/>
    </source>
</evidence>
<keyword evidence="3" id="KW-1185">Reference proteome</keyword>
<reference evidence="2 3" key="2">
    <citation type="journal article" date="2003" name="Nat. Biotechnol.">
        <title>Complete genome sequence and comparative analysis of the industrial microorganism Streptomyces avermitilis.</title>
        <authorList>
            <person name="Ikeda H."/>
            <person name="Ishikawa J."/>
            <person name="Hanamoto A."/>
            <person name="Shinose M."/>
            <person name="Kikuchi H."/>
            <person name="Shiba T."/>
            <person name="Sakaki Y."/>
            <person name="Hattori M."/>
            <person name="Omura S."/>
        </authorList>
    </citation>
    <scope>NUCLEOTIDE SEQUENCE [LARGE SCALE GENOMIC DNA]</scope>
    <source>
        <strain evidence="3">ATCC 31267 / DSM 46492 / JCM 5070 / NBRC 14893 / NCIMB 12804 / NRRL 8165 / MA-4680</strain>
    </source>
</reference>
<evidence type="ECO:0000313" key="2">
    <source>
        <dbReference type="EMBL" id="BAC75362.1"/>
    </source>
</evidence>
<dbReference type="AlphaFoldDB" id="Q82YA3"/>
<dbReference type="KEGG" id="sma:SAVERM_1p78"/>
<proteinExistence type="predicted"/>